<evidence type="ECO:0000256" key="9">
    <source>
        <dbReference type="ARBA" id="ARBA00023288"/>
    </source>
</evidence>
<dbReference type="GO" id="GO:0016020">
    <property type="term" value="C:membrane"/>
    <property type="evidence" value="ECO:0007669"/>
    <property type="project" value="UniProtKB-SubCell"/>
</dbReference>
<keyword evidence="4" id="KW-0732">Signal</keyword>
<dbReference type="InterPro" id="IPR052062">
    <property type="entry name" value="Murein_DD/LD_carboxypeptidase"/>
</dbReference>
<keyword evidence="3" id="KW-0645">Protease</keyword>
<dbReference type="AlphaFoldDB" id="A0A369Z0E6"/>
<name>A0A369Z0E6_HAEPA</name>
<dbReference type="Gene3D" id="3.90.1720.10">
    <property type="entry name" value="endopeptidase domain like (from Nostoc punctiforme)"/>
    <property type="match status" value="1"/>
</dbReference>
<dbReference type="PROSITE" id="PS51257">
    <property type="entry name" value="PROKAR_LIPOPROTEIN"/>
    <property type="match status" value="1"/>
</dbReference>
<gene>
    <name evidence="11" type="ORF">DPV87_05770</name>
</gene>
<evidence type="ECO:0000259" key="10">
    <source>
        <dbReference type="PROSITE" id="PS51935"/>
    </source>
</evidence>
<keyword evidence="5" id="KW-0378">Hydrolase</keyword>
<evidence type="ECO:0000256" key="5">
    <source>
        <dbReference type="ARBA" id="ARBA00022801"/>
    </source>
</evidence>
<dbReference type="InterPro" id="IPR038765">
    <property type="entry name" value="Papain-like_cys_pep_sf"/>
</dbReference>
<reference evidence="11 12" key="1">
    <citation type="submission" date="2018-05" db="EMBL/GenBank/DDBJ databases">
        <title>Draft Genome Sequences for a Diverse set of 7 Haemophilus Species.</title>
        <authorList>
            <person name="Nichols M."/>
            <person name="Topaz N."/>
            <person name="Wang X."/>
            <person name="Wang X."/>
            <person name="Boxrud D."/>
        </authorList>
    </citation>
    <scope>NUCLEOTIDE SEQUENCE [LARGE SCALE GENOMIC DNA]</scope>
    <source>
        <strain evidence="11 12">C2008001710</strain>
    </source>
</reference>
<accession>A0A369Z0E6</accession>
<dbReference type="EMBL" id="QEPW01000008">
    <property type="protein sequence ID" value="RDE91376.1"/>
    <property type="molecule type" value="Genomic_DNA"/>
</dbReference>
<evidence type="ECO:0000256" key="6">
    <source>
        <dbReference type="ARBA" id="ARBA00022807"/>
    </source>
</evidence>
<evidence type="ECO:0000256" key="1">
    <source>
        <dbReference type="ARBA" id="ARBA00004635"/>
    </source>
</evidence>
<evidence type="ECO:0000256" key="2">
    <source>
        <dbReference type="ARBA" id="ARBA00007074"/>
    </source>
</evidence>
<dbReference type="GO" id="GO:0008234">
    <property type="term" value="F:cysteine-type peptidase activity"/>
    <property type="evidence" value="ECO:0007669"/>
    <property type="project" value="UniProtKB-KW"/>
</dbReference>
<feature type="domain" description="NlpC/P60" evidence="10">
    <location>
        <begin position="65"/>
        <end position="183"/>
    </location>
</feature>
<evidence type="ECO:0000256" key="4">
    <source>
        <dbReference type="ARBA" id="ARBA00022729"/>
    </source>
</evidence>
<comment type="similarity">
    <text evidence="2">Belongs to the peptidase C40 family.</text>
</comment>
<dbReference type="Pfam" id="PF00877">
    <property type="entry name" value="NLPC_P60"/>
    <property type="match status" value="1"/>
</dbReference>
<dbReference type="Proteomes" id="UP000253910">
    <property type="component" value="Unassembled WGS sequence"/>
</dbReference>
<evidence type="ECO:0000256" key="3">
    <source>
        <dbReference type="ARBA" id="ARBA00022670"/>
    </source>
</evidence>
<dbReference type="GO" id="GO:0006508">
    <property type="term" value="P:proteolysis"/>
    <property type="evidence" value="ECO:0007669"/>
    <property type="project" value="UniProtKB-KW"/>
</dbReference>
<dbReference type="InterPro" id="IPR000064">
    <property type="entry name" value="NLP_P60_dom"/>
</dbReference>
<protein>
    <submittedName>
        <fullName evidence="11">Endopeptidase</fullName>
    </submittedName>
</protein>
<evidence type="ECO:0000256" key="8">
    <source>
        <dbReference type="ARBA" id="ARBA00023139"/>
    </source>
</evidence>
<dbReference type="SUPFAM" id="SSF54001">
    <property type="entry name" value="Cysteine proteinases"/>
    <property type="match status" value="1"/>
</dbReference>
<evidence type="ECO:0000313" key="12">
    <source>
        <dbReference type="Proteomes" id="UP000253910"/>
    </source>
</evidence>
<dbReference type="PROSITE" id="PS51935">
    <property type="entry name" value="NLPC_P60"/>
    <property type="match status" value="1"/>
</dbReference>
<dbReference type="PANTHER" id="PTHR47360">
    <property type="entry name" value="MUREIN DD-ENDOPEPTIDASE MEPS/MUREIN LD-CARBOXYPEPTIDASE"/>
    <property type="match status" value="1"/>
</dbReference>
<proteinExistence type="inferred from homology"/>
<evidence type="ECO:0000256" key="7">
    <source>
        <dbReference type="ARBA" id="ARBA00023136"/>
    </source>
</evidence>
<comment type="caution">
    <text evidence="11">The sequence shown here is derived from an EMBL/GenBank/DDBJ whole genome shotgun (WGS) entry which is preliminary data.</text>
</comment>
<keyword evidence="6" id="KW-0788">Thiol protease</keyword>
<keyword evidence="7" id="KW-0472">Membrane</keyword>
<keyword evidence="8" id="KW-0564">Palmitate</keyword>
<evidence type="ECO:0000313" key="11">
    <source>
        <dbReference type="EMBL" id="RDE91376.1"/>
    </source>
</evidence>
<dbReference type="PANTHER" id="PTHR47360:SF3">
    <property type="entry name" value="MUREIN DD-ENDOPEPTIDASE MEPS_MUREIN LD-CARBOXYPEPTIDASE"/>
    <property type="match status" value="1"/>
</dbReference>
<dbReference type="RefSeq" id="WP_054418623.1">
    <property type="nucleotide sequence ID" value="NZ_CP063110.1"/>
</dbReference>
<organism evidence="11 12">
    <name type="scientific">Haemophilus parainfluenzae</name>
    <dbReference type="NCBI Taxonomy" id="729"/>
    <lineage>
        <taxon>Bacteria</taxon>
        <taxon>Pseudomonadati</taxon>
        <taxon>Pseudomonadota</taxon>
        <taxon>Gammaproteobacteria</taxon>
        <taxon>Pasteurellales</taxon>
        <taxon>Pasteurellaceae</taxon>
        <taxon>Haemophilus</taxon>
    </lineage>
</organism>
<comment type="subcellular location">
    <subcellularLocation>
        <location evidence="1">Membrane</location>
        <topology evidence="1">Lipid-anchor</topology>
    </subcellularLocation>
</comment>
<keyword evidence="9" id="KW-0449">Lipoprotein</keyword>
<sequence length="183" mass="20282">MLKKILIIVGLAVLTTACSNGSRQAHNGVITESDDAELTGLIAGLDGKQGGLHPKLRTNRPKSGLIGDKALAQVYNEWGGTRYRMGGSTKRGIDCSAFMQTAFLDAYGVELPRTTSEQRYLGRQIQKHELRKGDLVFFRRNNHVGVYIGNNQFMHASSSQGVTISSLDEDYWARTYTQSRRVM</sequence>